<keyword evidence="4" id="KW-1185">Reference proteome</keyword>
<dbReference type="InterPro" id="IPR041679">
    <property type="entry name" value="DNA2/NAM7-like_C"/>
</dbReference>
<dbReference type="PANTHER" id="PTHR10887">
    <property type="entry name" value="DNA2/NAM7 HELICASE FAMILY"/>
    <property type="match status" value="1"/>
</dbReference>
<dbReference type="Pfam" id="PF13086">
    <property type="entry name" value="AAA_11"/>
    <property type="match status" value="2"/>
</dbReference>
<dbReference type="InterPro" id="IPR027417">
    <property type="entry name" value="P-loop_NTPase"/>
</dbReference>
<feature type="domain" description="DNA2/NAM7 helicase helicase" evidence="1">
    <location>
        <begin position="800"/>
        <end position="877"/>
    </location>
</feature>
<dbReference type="EMBL" id="JABKKF010000007">
    <property type="protein sequence ID" value="NPD92388.1"/>
    <property type="molecule type" value="Genomic_DNA"/>
</dbReference>
<feature type="domain" description="DNA2/NAM7 helicase helicase" evidence="1">
    <location>
        <begin position="705"/>
        <end position="796"/>
    </location>
</feature>
<dbReference type="InterPro" id="IPR045055">
    <property type="entry name" value="DNA2/NAM7-like"/>
</dbReference>
<feature type="domain" description="DNA2/NAM7 helicase-like C-terminal" evidence="2">
    <location>
        <begin position="902"/>
        <end position="1112"/>
    </location>
</feature>
<dbReference type="RefSeq" id="WP_172275722.1">
    <property type="nucleotide sequence ID" value="NZ_CASGMU010000006.1"/>
</dbReference>
<evidence type="ECO:0000259" key="1">
    <source>
        <dbReference type="Pfam" id="PF13086"/>
    </source>
</evidence>
<protein>
    <submittedName>
        <fullName evidence="3">AAA family ATPase</fullName>
    </submittedName>
</protein>
<name>A0ABX2AMH0_9BACT</name>
<proteinExistence type="predicted"/>
<gene>
    <name evidence="3" type="ORF">HPS56_08535</name>
</gene>
<dbReference type="SUPFAM" id="SSF52540">
    <property type="entry name" value="P-loop containing nucleoside triphosphate hydrolases"/>
    <property type="match status" value="1"/>
</dbReference>
<dbReference type="Proteomes" id="UP000714420">
    <property type="component" value="Unassembled WGS sequence"/>
</dbReference>
<comment type="caution">
    <text evidence="3">The sequence shown here is derived from an EMBL/GenBank/DDBJ whole genome shotgun (WGS) entry which is preliminary data.</text>
</comment>
<dbReference type="CDD" id="cd18808">
    <property type="entry name" value="SF1_C_Upf1"/>
    <property type="match status" value="1"/>
</dbReference>
<evidence type="ECO:0000259" key="2">
    <source>
        <dbReference type="Pfam" id="PF13087"/>
    </source>
</evidence>
<dbReference type="Pfam" id="PF13087">
    <property type="entry name" value="AAA_12"/>
    <property type="match status" value="1"/>
</dbReference>
<reference evidence="3 4" key="1">
    <citation type="submission" date="2020-05" db="EMBL/GenBank/DDBJ databases">
        <title>Distinct polysaccharide utilization as determinants for interspecies competition between intestinal Prevotella spp.</title>
        <authorList>
            <person name="Galvez E.J.C."/>
            <person name="Iljazovic A."/>
            <person name="Strowig T."/>
        </authorList>
    </citation>
    <scope>NUCLEOTIDE SEQUENCE [LARGE SCALE GENOMIC DNA]</scope>
    <source>
        <strain evidence="3 4">PMUR</strain>
    </source>
</reference>
<evidence type="ECO:0000313" key="4">
    <source>
        <dbReference type="Proteomes" id="UP000714420"/>
    </source>
</evidence>
<dbReference type="InterPro" id="IPR047187">
    <property type="entry name" value="SF1_C_Upf1"/>
</dbReference>
<dbReference type="InterPro" id="IPR041677">
    <property type="entry name" value="DNA2/NAM7_AAA_11"/>
</dbReference>
<evidence type="ECO:0000313" key="3">
    <source>
        <dbReference type="EMBL" id="NPD92388.1"/>
    </source>
</evidence>
<organism evidence="3 4">
    <name type="scientific">Xylanibacter muris</name>
    <dbReference type="NCBI Taxonomy" id="2736290"/>
    <lineage>
        <taxon>Bacteria</taxon>
        <taxon>Pseudomonadati</taxon>
        <taxon>Bacteroidota</taxon>
        <taxon>Bacteroidia</taxon>
        <taxon>Bacteroidales</taxon>
        <taxon>Prevotellaceae</taxon>
        <taxon>Xylanibacter</taxon>
    </lineage>
</organism>
<accession>A0ABX2AMH0</accession>
<dbReference type="Gene3D" id="3.40.50.300">
    <property type="entry name" value="P-loop containing nucleotide triphosphate hydrolases"/>
    <property type="match status" value="2"/>
</dbReference>
<dbReference type="PANTHER" id="PTHR10887:SF495">
    <property type="entry name" value="HELICASE SENATAXIN ISOFORM X1-RELATED"/>
    <property type="match status" value="1"/>
</dbReference>
<sequence length="1150" mass="131155">MTCRNINDVTSEYISENAEDYISELLAAVNTHDIRKTYSMFGSTLQRVINQNTRELRIKLIGPFAKIDFLLKEHKADNRLRKAVNDTRVRLRRMSVIETEMLENFLYADFESLCLFVCMIYGIPVPEEVAELFPARKPEERRTAVAKDYMRIIVNRWDGNFIYGTSDTDGAAQVTVCYTENRNYPYDWSYLGDMLYENAQLNIIRPVMKDQVLYPELIILEPDYLVDISAIATCFEDYTVSPLLHLLNKIKPSACTEPVLLGNFASQLLDEEINSAGMTYNESAGKFFRNNAIGILTAGTGREFHENARNQKRNICKAVGEDLAKSVGTYNPRNIILEPSFFSEMLGIQGRMDFLQLDFKVLVEQKSGRGAYPQPSPDSPSPQLKHYVQLLLYMTLIRYNFHVQYSRNGKSLYSFLLYSKYKNGLVGTGFAPEKVWQAIRIRNGIVYGDFRYAAGGMKILGELSADRLNTNQVHGKLWEMYVKPSVDGLLRPIHEASRLELAYYYRMMTFIANEHLLSKIGDKKRPCSGFASTWHDSIVEKLASGNIYDNLTLVSPDSMTAGSVDNVVLRFSDSADNDMANFRRGDTVILYPYDQGTEPDIRKTIVFRCSIDRISTDRIRLCLKSVQADAHIFIYLNTCGNKNRKWAIEHDFFESSVNSLYRGMHAFLSAPKERRNLILMQREPQTDKSIRLNGEYASFNTLALKAKQARDLFIIIGPPGTGKTSFGLLYALLEELTEPDSSVLLLAYTNRAVDEICGKLTEHDIDFIRIGSRLSCGEEYRGFLMEEKVKSYENIARLYEEIKSTRVFVGTTTAYNSDTSIFKIKRFTLAVIDEASQILEPHLMGILAACHGSANGNVSAIDKFILIGDYKQLPAVVRQTADESAVTESMLNDIFLYDCRLSFFERMLRKYKDNDDVTFMLTGQGRMHTEIMDFPNQEFYGGKLRAVPLPHQTEKLIPSADGDNDHMTAMLTGTRVAFIDVPAPDDSSSENVNRNEAMIIASAVVRIFRQNRDSFNPLLTVGVIVPYRNQISTVRNIIGKYNIPELEGITIDTVERYQGSQRDYIIYGFTIRKYHQLEFLTENVFEEDGKLIDRKLNVAMTRARKHLIITGNGGLLSRNHTFHRLIEYTKNKKSFFSVLPDDIPEREIRS</sequence>